<proteinExistence type="predicted"/>
<organism evidence="1 2">
    <name type="scientific">Tritrichomonas musculus</name>
    <dbReference type="NCBI Taxonomy" id="1915356"/>
    <lineage>
        <taxon>Eukaryota</taxon>
        <taxon>Metamonada</taxon>
        <taxon>Parabasalia</taxon>
        <taxon>Tritrichomonadida</taxon>
        <taxon>Tritrichomonadidae</taxon>
        <taxon>Tritrichomonas</taxon>
    </lineage>
</organism>
<dbReference type="Proteomes" id="UP001470230">
    <property type="component" value="Unassembled WGS sequence"/>
</dbReference>
<name>A0ABR2HFY7_9EUKA</name>
<accession>A0ABR2HFY7</accession>
<keyword evidence="2" id="KW-1185">Reference proteome</keyword>
<protein>
    <submittedName>
        <fullName evidence="1">Uncharacterized protein</fullName>
    </submittedName>
</protein>
<gene>
    <name evidence="1" type="ORF">M9Y10_020368</name>
</gene>
<evidence type="ECO:0000313" key="2">
    <source>
        <dbReference type="Proteomes" id="UP001470230"/>
    </source>
</evidence>
<dbReference type="EMBL" id="JAPFFF010000029">
    <property type="protein sequence ID" value="KAK8846356.1"/>
    <property type="molecule type" value="Genomic_DNA"/>
</dbReference>
<evidence type="ECO:0000313" key="1">
    <source>
        <dbReference type="EMBL" id="KAK8846356.1"/>
    </source>
</evidence>
<reference evidence="1 2" key="1">
    <citation type="submission" date="2024-04" db="EMBL/GenBank/DDBJ databases">
        <title>Tritrichomonas musculus Genome.</title>
        <authorList>
            <person name="Alves-Ferreira E."/>
            <person name="Grigg M."/>
            <person name="Lorenzi H."/>
            <person name="Galac M."/>
        </authorList>
    </citation>
    <scope>NUCLEOTIDE SEQUENCE [LARGE SCALE GENOMIC DNA]</scope>
    <source>
        <strain evidence="1 2">EAF2021</strain>
    </source>
</reference>
<comment type="caution">
    <text evidence="1">The sequence shown here is derived from an EMBL/GenBank/DDBJ whole genome shotgun (WGS) entry which is preliminary data.</text>
</comment>
<sequence length="97" mass="10263">MSGYPPGYVPGYGAPPPPGYPPAYGAPGYVPPPPPVYVAPPPPVYVAPPPPVYVAPPPPPMYAGGYRQPYPVGCYKVKKFKPYKHYGYKHGSSSSSS</sequence>